<evidence type="ECO:0000313" key="2">
    <source>
        <dbReference type="EMBL" id="KAF0906135.1"/>
    </source>
</evidence>
<dbReference type="AlphaFoldDB" id="A0A6G1CZT4"/>
<protein>
    <submittedName>
        <fullName evidence="2">Uncharacterized protein</fullName>
    </submittedName>
</protein>
<dbReference type="EMBL" id="SPHZ02000007">
    <property type="protein sequence ID" value="KAF0906135.1"/>
    <property type="molecule type" value="Genomic_DNA"/>
</dbReference>
<reference evidence="2 3" key="1">
    <citation type="submission" date="2019-11" db="EMBL/GenBank/DDBJ databases">
        <title>Whole genome sequence of Oryza granulata.</title>
        <authorList>
            <person name="Li W."/>
        </authorList>
    </citation>
    <scope>NUCLEOTIDE SEQUENCE [LARGE SCALE GENOMIC DNA]</scope>
    <source>
        <strain evidence="3">cv. Menghai</strain>
        <tissue evidence="2">Leaf</tissue>
    </source>
</reference>
<accession>A0A6G1CZT4</accession>
<gene>
    <name evidence="2" type="ORF">E2562_009125</name>
</gene>
<proteinExistence type="predicted"/>
<evidence type="ECO:0000313" key="3">
    <source>
        <dbReference type="Proteomes" id="UP000479710"/>
    </source>
</evidence>
<comment type="caution">
    <text evidence="2">The sequence shown here is derived from an EMBL/GenBank/DDBJ whole genome shotgun (WGS) entry which is preliminary data.</text>
</comment>
<name>A0A6G1CZT4_9ORYZ</name>
<feature type="region of interest" description="Disordered" evidence="1">
    <location>
        <begin position="1"/>
        <end position="61"/>
    </location>
</feature>
<feature type="compositionally biased region" description="Pro residues" evidence="1">
    <location>
        <begin position="50"/>
        <end position="61"/>
    </location>
</feature>
<evidence type="ECO:0000256" key="1">
    <source>
        <dbReference type="SAM" id="MobiDB-lite"/>
    </source>
</evidence>
<sequence length="61" mass="6652">MPRTNGSRAAARWPTLPAPPTDRRSDALNFSLRLRALCHPQADAASGPPGEMPPHRSPPWL</sequence>
<organism evidence="2 3">
    <name type="scientific">Oryza meyeriana var. granulata</name>
    <dbReference type="NCBI Taxonomy" id="110450"/>
    <lineage>
        <taxon>Eukaryota</taxon>
        <taxon>Viridiplantae</taxon>
        <taxon>Streptophyta</taxon>
        <taxon>Embryophyta</taxon>
        <taxon>Tracheophyta</taxon>
        <taxon>Spermatophyta</taxon>
        <taxon>Magnoliopsida</taxon>
        <taxon>Liliopsida</taxon>
        <taxon>Poales</taxon>
        <taxon>Poaceae</taxon>
        <taxon>BOP clade</taxon>
        <taxon>Oryzoideae</taxon>
        <taxon>Oryzeae</taxon>
        <taxon>Oryzinae</taxon>
        <taxon>Oryza</taxon>
        <taxon>Oryza meyeriana</taxon>
    </lineage>
</organism>
<dbReference type="Proteomes" id="UP000479710">
    <property type="component" value="Unassembled WGS sequence"/>
</dbReference>
<keyword evidence="3" id="KW-1185">Reference proteome</keyword>